<evidence type="ECO:0000313" key="1">
    <source>
        <dbReference type="EMBL" id="GID73528.1"/>
    </source>
</evidence>
<protein>
    <recommendedName>
        <fullName evidence="3">DUF1990 domain-containing protein</fullName>
    </recommendedName>
</protein>
<evidence type="ECO:0000313" key="2">
    <source>
        <dbReference type="Proteomes" id="UP000609879"/>
    </source>
</evidence>
<proteinExistence type="predicted"/>
<keyword evidence="2" id="KW-1185">Reference proteome</keyword>
<name>A0ABQ3Y0L3_9ACTN</name>
<sequence length="189" mass="20121">MEAKPEAVALAGLAPVHYREGFALDTDARLSAEEWARLILEGAPRLARAKMLLAWTLLGVDLAPLRSPNQVLGWRIQHNTPDTIVLSTRATAGVTARLILHIAPATNLPADPASVVGAASPSPYLFAGPPAGGAVEPAGDVHVAGAARLTHVMLVRYDRGLGRHLWTRFAPAHRRFYVGLLARAGDVAR</sequence>
<accession>A0ABQ3Y0L3</accession>
<comment type="caution">
    <text evidence="1">The sequence shown here is derived from an EMBL/GenBank/DDBJ whole genome shotgun (WGS) entry which is preliminary data.</text>
</comment>
<dbReference type="EMBL" id="BOMI01000036">
    <property type="protein sequence ID" value="GID73528.1"/>
    <property type="molecule type" value="Genomic_DNA"/>
</dbReference>
<dbReference type="Proteomes" id="UP000609879">
    <property type="component" value="Unassembled WGS sequence"/>
</dbReference>
<reference evidence="1 2" key="1">
    <citation type="submission" date="2021-01" db="EMBL/GenBank/DDBJ databases">
        <title>Whole genome shotgun sequence of Actinoplanes deccanensis NBRC 13994.</title>
        <authorList>
            <person name="Komaki H."/>
            <person name="Tamura T."/>
        </authorList>
    </citation>
    <scope>NUCLEOTIDE SEQUENCE [LARGE SCALE GENOMIC DNA]</scope>
    <source>
        <strain evidence="1 2">NBRC 13994</strain>
    </source>
</reference>
<gene>
    <name evidence="1" type="ORF">Ade02nite_21690</name>
</gene>
<evidence type="ECO:0008006" key="3">
    <source>
        <dbReference type="Google" id="ProtNLM"/>
    </source>
</evidence>
<organism evidence="1 2">
    <name type="scientific">Paractinoplanes deccanensis</name>
    <dbReference type="NCBI Taxonomy" id="113561"/>
    <lineage>
        <taxon>Bacteria</taxon>
        <taxon>Bacillati</taxon>
        <taxon>Actinomycetota</taxon>
        <taxon>Actinomycetes</taxon>
        <taxon>Micromonosporales</taxon>
        <taxon>Micromonosporaceae</taxon>
        <taxon>Paractinoplanes</taxon>
    </lineage>
</organism>